<accession>A0A848QLZ0</accession>
<proteinExistence type="predicted"/>
<feature type="signal peptide" evidence="1">
    <location>
        <begin position="1"/>
        <end position="22"/>
    </location>
</feature>
<name>A0A848QLZ0_9SPHN</name>
<sequence>MRSAIILTMCASAFFGTTAVQAQIELSRAAYVERMSDNGKTRSIEPATSLTRGDTVVLVVDWRSDGARKSFVVSSPIPKHLKFKSSSHDGQIVSIDNGRSWGRIGTLRVNDRFGSRRASVEDVTHLRWTIPSHQSANGSGKITYSAIVR</sequence>
<evidence type="ECO:0000313" key="2">
    <source>
        <dbReference type="EMBL" id="NMW31195.1"/>
    </source>
</evidence>
<feature type="chain" id="PRO_5033001404" evidence="1">
    <location>
        <begin position="23"/>
        <end position="149"/>
    </location>
</feature>
<protein>
    <submittedName>
        <fullName evidence="2">Uncharacterized protein</fullName>
    </submittedName>
</protein>
<gene>
    <name evidence="2" type="ORF">HKD42_03885</name>
</gene>
<evidence type="ECO:0000313" key="3">
    <source>
        <dbReference type="Proteomes" id="UP000561181"/>
    </source>
</evidence>
<keyword evidence="3" id="KW-1185">Reference proteome</keyword>
<evidence type="ECO:0000256" key="1">
    <source>
        <dbReference type="SAM" id="SignalP"/>
    </source>
</evidence>
<dbReference type="RefSeq" id="WP_170010471.1">
    <property type="nucleotide sequence ID" value="NZ_JABCRE010000002.1"/>
</dbReference>
<dbReference type="EMBL" id="JABCRE010000002">
    <property type="protein sequence ID" value="NMW31195.1"/>
    <property type="molecule type" value="Genomic_DNA"/>
</dbReference>
<dbReference type="AlphaFoldDB" id="A0A848QLZ0"/>
<dbReference type="Proteomes" id="UP000561181">
    <property type="component" value="Unassembled WGS sequence"/>
</dbReference>
<keyword evidence="1" id="KW-0732">Signal</keyword>
<comment type="caution">
    <text evidence="2">The sequence shown here is derived from an EMBL/GenBank/DDBJ whole genome shotgun (WGS) entry which is preliminary data.</text>
</comment>
<organism evidence="2 3">
    <name type="scientific">Pontixanthobacter rizhaonensis</name>
    <dbReference type="NCBI Taxonomy" id="2730337"/>
    <lineage>
        <taxon>Bacteria</taxon>
        <taxon>Pseudomonadati</taxon>
        <taxon>Pseudomonadota</taxon>
        <taxon>Alphaproteobacteria</taxon>
        <taxon>Sphingomonadales</taxon>
        <taxon>Erythrobacteraceae</taxon>
        <taxon>Pontixanthobacter</taxon>
    </lineage>
</organism>
<reference evidence="2 3" key="1">
    <citation type="submission" date="2020-04" db="EMBL/GenBank/DDBJ databases">
        <authorList>
            <person name="Liu A."/>
        </authorList>
    </citation>
    <scope>NUCLEOTIDE SEQUENCE [LARGE SCALE GENOMIC DNA]</scope>
    <source>
        <strain evidence="2 3">RZ02</strain>
    </source>
</reference>